<reference evidence="1 2" key="1">
    <citation type="journal article" date="2018" name="PLoS Genet.">
        <title>Population sequencing reveals clonal diversity and ancestral inbreeding in the grapevine cultivar Chardonnay.</title>
        <authorList>
            <person name="Roach M.J."/>
            <person name="Johnson D.L."/>
            <person name="Bohlmann J."/>
            <person name="van Vuuren H.J."/>
            <person name="Jones S.J."/>
            <person name="Pretorius I.S."/>
            <person name="Schmidt S.A."/>
            <person name="Borneman A.R."/>
        </authorList>
    </citation>
    <scope>NUCLEOTIDE SEQUENCE [LARGE SCALE GENOMIC DNA]</scope>
    <source>
        <strain evidence="2">cv. Chardonnay</strain>
        <tissue evidence="1">Leaf</tissue>
    </source>
</reference>
<name>A0A438FFW8_VITVI</name>
<protein>
    <submittedName>
        <fullName evidence="1">Uncharacterized protein</fullName>
    </submittedName>
</protein>
<dbReference type="EMBL" id="QGNW01000922">
    <property type="protein sequence ID" value="RVW58841.1"/>
    <property type="molecule type" value="Genomic_DNA"/>
</dbReference>
<accession>A0A438FFW8</accession>
<evidence type="ECO:0000313" key="1">
    <source>
        <dbReference type="EMBL" id="RVW58841.1"/>
    </source>
</evidence>
<organism evidence="1 2">
    <name type="scientific">Vitis vinifera</name>
    <name type="common">Grape</name>
    <dbReference type="NCBI Taxonomy" id="29760"/>
    <lineage>
        <taxon>Eukaryota</taxon>
        <taxon>Viridiplantae</taxon>
        <taxon>Streptophyta</taxon>
        <taxon>Embryophyta</taxon>
        <taxon>Tracheophyta</taxon>
        <taxon>Spermatophyta</taxon>
        <taxon>Magnoliopsida</taxon>
        <taxon>eudicotyledons</taxon>
        <taxon>Gunneridae</taxon>
        <taxon>Pentapetalae</taxon>
        <taxon>rosids</taxon>
        <taxon>Vitales</taxon>
        <taxon>Vitaceae</taxon>
        <taxon>Viteae</taxon>
        <taxon>Vitis</taxon>
    </lineage>
</organism>
<sequence>MTWLWSLDQDWRETLRGSDQYSQIGQPSIRRDMDLQGLMGTKLASTTSGEHPHDSTIPPLPPSSIPYSKTTWFLGSHHHQFNQLHRLGHCFAWQTKTTPHLLWHIHSCDIACEFHMSDIEIYTRIGCSRIHLQLYNAIMCEHRLDEAL</sequence>
<evidence type="ECO:0000313" key="2">
    <source>
        <dbReference type="Proteomes" id="UP000288805"/>
    </source>
</evidence>
<proteinExistence type="predicted"/>
<dbReference type="Proteomes" id="UP000288805">
    <property type="component" value="Unassembled WGS sequence"/>
</dbReference>
<comment type="caution">
    <text evidence="1">The sequence shown here is derived from an EMBL/GenBank/DDBJ whole genome shotgun (WGS) entry which is preliminary data.</text>
</comment>
<gene>
    <name evidence="1" type="ORF">CK203_101809</name>
</gene>
<dbReference type="AlphaFoldDB" id="A0A438FFW8"/>